<gene>
    <name evidence="2" type="ORF">OIDMADRAFT_184808</name>
</gene>
<accession>A0A0C3GRU5</accession>
<protein>
    <submittedName>
        <fullName evidence="2">Uncharacterized protein</fullName>
    </submittedName>
</protein>
<feature type="compositionally biased region" description="Low complexity" evidence="1">
    <location>
        <begin position="7"/>
        <end position="27"/>
    </location>
</feature>
<dbReference type="EMBL" id="KN832898">
    <property type="protein sequence ID" value="KIM93171.1"/>
    <property type="molecule type" value="Genomic_DNA"/>
</dbReference>
<dbReference type="Proteomes" id="UP000054321">
    <property type="component" value="Unassembled WGS sequence"/>
</dbReference>
<dbReference type="HOGENOM" id="CLU_2705474_0_0_1"/>
<dbReference type="AlphaFoldDB" id="A0A0C3GRU5"/>
<sequence>MDPLKDTTAASPNQQTSSSQNSQSNSTVKPDSKPEKKLSNGASNGSGGDTAGSGKPVFHRDGGDIMGSPNNKP</sequence>
<evidence type="ECO:0000313" key="2">
    <source>
        <dbReference type="EMBL" id="KIM93171.1"/>
    </source>
</evidence>
<dbReference type="InParanoid" id="A0A0C3GRU5"/>
<keyword evidence="3" id="KW-1185">Reference proteome</keyword>
<organism evidence="2 3">
    <name type="scientific">Oidiodendron maius (strain Zn)</name>
    <dbReference type="NCBI Taxonomy" id="913774"/>
    <lineage>
        <taxon>Eukaryota</taxon>
        <taxon>Fungi</taxon>
        <taxon>Dikarya</taxon>
        <taxon>Ascomycota</taxon>
        <taxon>Pezizomycotina</taxon>
        <taxon>Leotiomycetes</taxon>
        <taxon>Leotiomycetes incertae sedis</taxon>
        <taxon>Myxotrichaceae</taxon>
        <taxon>Oidiodendron</taxon>
    </lineage>
</organism>
<evidence type="ECO:0000313" key="3">
    <source>
        <dbReference type="Proteomes" id="UP000054321"/>
    </source>
</evidence>
<reference evidence="3" key="2">
    <citation type="submission" date="2015-01" db="EMBL/GenBank/DDBJ databases">
        <title>Evolutionary Origins and Diversification of the Mycorrhizal Mutualists.</title>
        <authorList>
            <consortium name="DOE Joint Genome Institute"/>
            <consortium name="Mycorrhizal Genomics Consortium"/>
            <person name="Kohler A."/>
            <person name="Kuo A."/>
            <person name="Nagy L.G."/>
            <person name="Floudas D."/>
            <person name="Copeland A."/>
            <person name="Barry K.W."/>
            <person name="Cichocki N."/>
            <person name="Veneault-Fourrey C."/>
            <person name="LaButti K."/>
            <person name="Lindquist E.A."/>
            <person name="Lipzen A."/>
            <person name="Lundell T."/>
            <person name="Morin E."/>
            <person name="Murat C."/>
            <person name="Riley R."/>
            <person name="Ohm R."/>
            <person name="Sun H."/>
            <person name="Tunlid A."/>
            <person name="Henrissat B."/>
            <person name="Grigoriev I.V."/>
            <person name="Hibbett D.S."/>
            <person name="Martin F."/>
        </authorList>
    </citation>
    <scope>NUCLEOTIDE SEQUENCE [LARGE SCALE GENOMIC DNA]</scope>
    <source>
        <strain evidence="3">Zn</strain>
    </source>
</reference>
<name>A0A0C3GRU5_OIDMZ</name>
<reference evidence="2 3" key="1">
    <citation type="submission" date="2014-04" db="EMBL/GenBank/DDBJ databases">
        <authorList>
            <consortium name="DOE Joint Genome Institute"/>
            <person name="Kuo A."/>
            <person name="Martino E."/>
            <person name="Perotto S."/>
            <person name="Kohler A."/>
            <person name="Nagy L.G."/>
            <person name="Floudas D."/>
            <person name="Copeland A."/>
            <person name="Barry K.W."/>
            <person name="Cichocki N."/>
            <person name="Veneault-Fourrey C."/>
            <person name="LaButti K."/>
            <person name="Lindquist E.A."/>
            <person name="Lipzen A."/>
            <person name="Lundell T."/>
            <person name="Morin E."/>
            <person name="Murat C."/>
            <person name="Sun H."/>
            <person name="Tunlid A."/>
            <person name="Henrissat B."/>
            <person name="Grigoriev I.V."/>
            <person name="Hibbett D.S."/>
            <person name="Martin F."/>
            <person name="Nordberg H.P."/>
            <person name="Cantor M.N."/>
            <person name="Hua S.X."/>
        </authorList>
    </citation>
    <scope>NUCLEOTIDE SEQUENCE [LARGE SCALE GENOMIC DNA]</scope>
    <source>
        <strain evidence="2 3">Zn</strain>
    </source>
</reference>
<proteinExistence type="predicted"/>
<feature type="region of interest" description="Disordered" evidence="1">
    <location>
        <begin position="1"/>
        <end position="73"/>
    </location>
</feature>
<evidence type="ECO:0000256" key="1">
    <source>
        <dbReference type="SAM" id="MobiDB-lite"/>
    </source>
</evidence>